<comment type="caution">
    <text evidence="2">The sequence shown here is derived from an EMBL/GenBank/DDBJ whole genome shotgun (WGS) entry which is preliminary data.</text>
</comment>
<reference evidence="2 3" key="1">
    <citation type="submission" date="2024-10" db="EMBL/GenBank/DDBJ databases">
        <title>The Natural Products Discovery Center: Release of the First 8490 Sequenced Strains for Exploring Actinobacteria Biosynthetic Diversity.</title>
        <authorList>
            <person name="Kalkreuter E."/>
            <person name="Kautsar S.A."/>
            <person name="Yang D."/>
            <person name="Bader C.D."/>
            <person name="Teijaro C.N."/>
            <person name="Fluegel L."/>
            <person name="Davis C.M."/>
            <person name="Simpson J.R."/>
            <person name="Lauterbach L."/>
            <person name="Steele A.D."/>
            <person name="Gui C."/>
            <person name="Meng S."/>
            <person name="Li G."/>
            <person name="Viehrig K."/>
            <person name="Ye F."/>
            <person name="Su P."/>
            <person name="Kiefer A.F."/>
            <person name="Nichols A."/>
            <person name="Cepeda A.J."/>
            <person name="Yan W."/>
            <person name="Fan B."/>
            <person name="Jiang Y."/>
            <person name="Adhikari A."/>
            <person name="Zheng C.-J."/>
            <person name="Schuster L."/>
            <person name="Cowan T.M."/>
            <person name="Smanski M.J."/>
            <person name="Chevrette M.G."/>
            <person name="De Carvalho L.P.S."/>
            <person name="Shen B."/>
        </authorList>
    </citation>
    <scope>NUCLEOTIDE SEQUENCE [LARGE SCALE GENOMIC DNA]</scope>
    <source>
        <strain evidence="2 3">NPDC049639</strain>
    </source>
</reference>
<name>A0ABW8APC1_9ACTN</name>
<dbReference type="Pfam" id="PF13672">
    <property type="entry name" value="PP2C_2"/>
    <property type="match status" value="1"/>
</dbReference>
<dbReference type="Gene3D" id="3.60.40.10">
    <property type="entry name" value="PPM-type phosphatase domain"/>
    <property type="match status" value="1"/>
</dbReference>
<dbReference type="RefSeq" id="WP_398281392.1">
    <property type="nucleotide sequence ID" value="NZ_JBITLV010000004.1"/>
</dbReference>
<keyword evidence="2" id="KW-0378">Hydrolase</keyword>
<dbReference type="EC" id="3.1.3.16" evidence="2"/>
<dbReference type="InterPro" id="IPR036457">
    <property type="entry name" value="PPM-type-like_dom_sf"/>
</dbReference>
<dbReference type="PANTHER" id="PTHR47992">
    <property type="entry name" value="PROTEIN PHOSPHATASE"/>
    <property type="match status" value="1"/>
</dbReference>
<dbReference type="InterPro" id="IPR001932">
    <property type="entry name" value="PPM-type_phosphatase-like_dom"/>
</dbReference>
<evidence type="ECO:0000313" key="2">
    <source>
        <dbReference type="EMBL" id="MFI7588221.1"/>
    </source>
</evidence>
<dbReference type="PROSITE" id="PS51746">
    <property type="entry name" value="PPM_2"/>
    <property type="match status" value="1"/>
</dbReference>
<proteinExistence type="predicted"/>
<dbReference type="GO" id="GO:0004722">
    <property type="term" value="F:protein serine/threonine phosphatase activity"/>
    <property type="evidence" value="ECO:0007669"/>
    <property type="project" value="UniProtKB-EC"/>
</dbReference>
<sequence>MTWGSATATGKRRQNQDSLLARFPVFVVADGMGGHSGGEVASELAVGVFRALAVRGELAPEDVTTAVETANEQIVAAAKRDQLLAGMGTTLVGLVLVHDDDEPYWLAVNIGDSRLYRFREGRLSQVTVDHSYVQELVEAGRIGPVEARTHADRNVVTRILGMHGRHRADYWVFPPEPGERFLLCSDGLYAELMDETIETVLGRFSDPEKAADELVRLALRSGGNDNVSVIVVDAGKDGSGT</sequence>
<evidence type="ECO:0000259" key="1">
    <source>
        <dbReference type="PROSITE" id="PS51746"/>
    </source>
</evidence>
<organism evidence="2 3">
    <name type="scientific">Spongisporangium articulatum</name>
    <dbReference type="NCBI Taxonomy" id="3362603"/>
    <lineage>
        <taxon>Bacteria</taxon>
        <taxon>Bacillati</taxon>
        <taxon>Actinomycetota</taxon>
        <taxon>Actinomycetes</taxon>
        <taxon>Kineosporiales</taxon>
        <taxon>Kineosporiaceae</taxon>
        <taxon>Spongisporangium</taxon>
    </lineage>
</organism>
<dbReference type="SMART" id="SM00331">
    <property type="entry name" value="PP2C_SIG"/>
    <property type="match status" value="1"/>
</dbReference>
<dbReference type="InterPro" id="IPR015655">
    <property type="entry name" value="PP2C"/>
</dbReference>
<accession>A0ABW8APC1</accession>
<dbReference type="EMBL" id="JBITLV010000004">
    <property type="protein sequence ID" value="MFI7588221.1"/>
    <property type="molecule type" value="Genomic_DNA"/>
</dbReference>
<dbReference type="Proteomes" id="UP001612915">
    <property type="component" value="Unassembled WGS sequence"/>
</dbReference>
<keyword evidence="3" id="KW-1185">Reference proteome</keyword>
<dbReference type="SUPFAM" id="SSF81606">
    <property type="entry name" value="PP2C-like"/>
    <property type="match status" value="1"/>
</dbReference>
<dbReference type="SMART" id="SM00332">
    <property type="entry name" value="PP2Cc"/>
    <property type="match status" value="1"/>
</dbReference>
<gene>
    <name evidence="2" type="ORF">ACIB24_14225</name>
</gene>
<dbReference type="CDD" id="cd00143">
    <property type="entry name" value="PP2Cc"/>
    <property type="match status" value="1"/>
</dbReference>
<feature type="domain" description="PPM-type phosphatase" evidence="1">
    <location>
        <begin position="2"/>
        <end position="234"/>
    </location>
</feature>
<protein>
    <submittedName>
        <fullName evidence="2">PP2C family protein-serine/threonine phosphatase</fullName>
        <ecNumber evidence="2">3.1.3.16</ecNumber>
    </submittedName>
</protein>
<evidence type="ECO:0000313" key="3">
    <source>
        <dbReference type="Proteomes" id="UP001612915"/>
    </source>
</evidence>